<dbReference type="PANTHER" id="PTHR42104:SF1">
    <property type="entry name" value="EXTRACELLULAR GUANYL-SPECIFIC RIBONUCLEASE RNTA (AFU_ORTHOLOGUE AFUA_4G03230)"/>
    <property type="match status" value="1"/>
</dbReference>
<dbReference type="Proteomes" id="UP000799772">
    <property type="component" value="Unassembled WGS sequence"/>
</dbReference>
<gene>
    <name evidence="9" type="ORF">NA57DRAFT_69862</name>
</gene>
<evidence type="ECO:0000256" key="6">
    <source>
        <dbReference type="ARBA" id="ARBA00023157"/>
    </source>
</evidence>
<dbReference type="PANTHER" id="PTHR42104">
    <property type="entry name" value="EXTRACELLULAR GUANYL-SPECIFIC RIBONUCLEASE RNTA (AFU_ORTHOLOGUE AFUA_4G03230)"/>
    <property type="match status" value="1"/>
</dbReference>
<dbReference type="GO" id="GO:0016787">
    <property type="term" value="F:hydrolase activity"/>
    <property type="evidence" value="ECO:0007669"/>
    <property type="project" value="UniProtKB-KW"/>
</dbReference>
<dbReference type="EC" id="4.6.1.24" evidence="2"/>
<keyword evidence="4" id="KW-0255">Endonuclease</keyword>
<dbReference type="InterPro" id="IPR000026">
    <property type="entry name" value="N1-like"/>
</dbReference>
<dbReference type="EMBL" id="ML978121">
    <property type="protein sequence ID" value="KAF2103648.1"/>
    <property type="molecule type" value="Genomic_DNA"/>
</dbReference>
<proteinExistence type="inferred from homology"/>
<keyword evidence="3" id="KW-0540">Nuclease</keyword>
<keyword evidence="7" id="KW-0456">Lyase</keyword>
<reference evidence="9" key="1">
    <citation type="journal article" date="2020" name="Stud. Mycol.">
        <title>101 Dothideomycetes genomes: a test case for predicting lifestyles and emergence of pathogens.</title>
        <authorList>
            <person name="Haridas S."/>
            <person name="Albert R."/>
            <person name="Binder M."/>
            <person name="Bloem J."/>
            <person name="Labutti K."/>
            <person name="Salamov A."/>
            <person name="Andreopoulos B."/>
            <person name="Baker S."/>
            <person name="Barry K."/>
            <person name="Bills G."/>
            <person name="Bluhm B."/>
            <person name="Cannon C."/>
            <person name="Castanera R."/>
            <person name="Culley D."/>
            <person name="Daum C."/>
            <person name="Ezra D."/>
            <person name="Gonzalez J."/>
            <person name="Henrissat B."/>
            <person name="Kuo A."/>
            <person name="Liang C."/>
            <person name="Lipzen A."/>
            <person name="Lutzoni F."/>
            <person name="Magnuson J."/>
            <person name="Mondo S."/>
            <person name="Nolan M."/>
            <person name="Ohm R."/>
            <person name="Pangilinan J."/>
            <person name="Park H.-J."/>
            <person name="Ramirez L."/>
            <person name="Alfaro M."/>
            <person name="Sun H."/>
            <person name="Tritt A."/>
            <person name="Yoshinaga Y."/>
            <person name="Zwiers L.-H."/>
            <person name="Turgeon B."/>
            <person name="Goodwin S."/>
            <person name="Spatafora J."/>
            <person name="Crous P."/>
            <person name="Grigoriev I."/>
        </authorList>
    </citation>
    <scope>NUCLEOTIDE SEQUENCE</scope>
    <source>
        <strain evidence="9">CBS 133067</strain>
    </source>
</reference>
<evidence type="ECO:0000313" key="10">
    <source>
        <dbReference type="Proteomes" id="UP000799772"/>
    </source>
</evidence>
<evidence type="ECO:0000256" key="4">
    <source>
        <dbReference type="ARBA" id="ARBA00022759"/>
    </source>
</evidence>
<keyword evidence="5" id="KW-0378">Hydrolase</keyword>
<dbReference type="GO" id="GO:0046589">
    <property type="term" value="F:ribonuclease T1 activity"/>
    <property type="evidence" value="ECO:0007669"/>
    <property type="project" value="UniProtKB-EC"/>
</dbReference>
<dbReference type="InterPro" id="IPR016191">
    <property type="entry name" value="Ribonuclease/ribotoxin"/>
</dbReference>
<evidence type="ECO:0000313" key="9">
    <source>
        <dbReference type="EMBL" id="KAF2103648.1"/>
    </source>
</evidence>
<dbReference type="Gene3D" id="3.10.450.30">
    <property type="entry name" value="Microbial ribonucleases"/>
    <property type="match status" value="1"/>
</dbReference>
<protein>
    <recommendedName>
        <fullName evidence="2">ribonuclease T1</fullName>
        <ecNumber evidence="2">4.6.1.24</ecNumber>
    </recommendedName>
</protein>
<evidence type="ECO:0000256" key="2">
    <source>
        <dbReference type="ARBA" id="ARBA00012549"/>
    </source>
</evidence>
<dbReference type="GO" id="GO:0003723">
    <property type="term" value="F:RNA binding"/>
    <property type="evidence" value="ECO:0007669"/>
    <property type="project" value="InterPro"/>
</dbReference>
<evidence type="ECO:0000256" key="1">
    <source>
        <dbReference type="ARBA" id="ARBA00009006"/>
    </source>
</evidence>
<evidence type="ECO:0000256" key="5">
    <source>
        <dbReference type="ARBA" id="ARBA00022801"/>
    </source>
</evidence>
<accession>A0A9P4MA84</accession>
<sequence>MALPSEIVARQSCVEYCGNTCYWQSDIDAALNKGYSLYQEGETEGSNDYPHAEENYENLPFAVSGPYQEFPILNSFKVYTGGDPGADRVVFNTDGEFAALVTHTGASGDDFVSCSQA</sequence>
<dbReference type="OrthoDB" id="5425539at2759"/>
<organism evidence="9 10">
    <name type="scientific">Rhizodiscina lignyota</name>
    <dbReference type="NCBI Taxonomy" id="1504668"/>
    <lineage>
        <taxon>Eukaryota</taxon>
        <taxon>Fungi</taxon>
        <taxon>Dikarya</taxon>
        <taxon>Ascomycota</taxon>
        <taxon>Pezizomycotina</taxon>
        <taxon>Dothideomycetes</taxon>
        <taxon>Pleosporomycetidae</taxon>
        <taxon>Aulographales</taxon>
        <taxon>Rhizodiscinaceae</taxon>
        <taxon>Rhizodiscina</taxon>
    </lineage>
</organism>
<keyword evidence="10" id="KW-1185">Reference proteome</keyword>
<dbReference type="AlphaFoldDB" id="A0A9P4MA84"/>
<name>A0A9P4MA84_9PEZI</name>
<dbReference type="Pfam" id="PF00545">
    <property type="entry name" value="Ribonuclease"/>
    <property type="match status" value="1"/>
</dbReference>
<dbReference type="CDD" id="cd00606">
    <property type="entry name" value="fungal_RNase"/>
    <property type="match status" value="1"/>
</dbReference>
<comment type="caution">
    <text evidence="9">The sequence shown here is derived from an EMBL/GenBank/DDBJ whole genome shotgun (WGS) entry which is preliminary data.</text>
</comment>
<comment type="similarity">
    <text evidence="1">Belongs to the ribonuclease N1/T1 family.</text>
</comment>
<evidence type="ECO:0000256" key="8">
    <source>
        <dbReference type="ARBA" id="ARBA00034015"/>
    </source>
</evidence>
<keyword evidence="6" id="KW-1015">Disulfide bond</keyword>
<evidence type="ECO:0000256" key="3">
    <source>
        <dbReference type="ARBA" id="ARBA00022722"/>
    </source>
</evidence>
<dbReference type="SUPFAM" id="SSF53933">
    <property type="entry name" value="Microbial ribonucleases"/>
    <property type="match status" value="1"/>
</dbReference>
<evidence type="ECO:0000256" key="7">
    <source>
        <dbReference type="ARBA" id="ARBA00023239"/>
    </source>
</evidence>
<comment type="catalytic activity">
    <reaction evidence="8">
        <text>[RNA] containing guanosine + H2O = an [RNA fragment]-3'-guanosine-3'-phosphate + a 5'-hydroxy-ribonucleotide-3'-[RNA fragment].</text>
        <dbReference type="EC" id="4.6.1.24"/>
    </reaction>
</comment>